<dbReference type="GO" id="GO:0006935">
    <property type="term" value="P:chemotaxis"/>
    <property type="evidence" value="ECO:0007669"/>
    <property type="project" value="UniProtKB-UniRule"/>
</dbReference>
<dbReference type="InterPro" id="IPR008248">
    <property type="entry name" value="CheB-like"/>
</dbReference>
<keyword evidence="2 5" id="KW-0145">Chemotaxis</keyword>
<evidence type="ECO:0000256" key="7">
    <source>
        <dbReference type="PROSITE-ProRule" id="PRU00169"/>
    </source>
</evidence>
<dbReference type="PROSITE" id="PS50122">
    <property type="entry name" value="CHEB"/>
    <property type="match status" value="1"/>
</dbReference>
<keyword evidence="1 5" id="KW-0963">Cytoplasm</keyword>
<dbReference type="PIRSF" id="PIRSF000876">
    <property type="entry name" value="RR_chemtxs_CheB"/>
    <property type="match status" value="1"/>
</dbReference>
<evidence type="ECO:0000259" key="9">
    <source>
        <dbReference type="PROSITE" id="PS50110"/>
    </source>
</evidence>
<feature type="domain" description="Response regulatory" evidence="9">
    <location>
        <begin position="5"/>
        <end position="122"/>
    </location>
</feature>
<dbReference type="EMBL" id="CP002057">
    <property type="protein sequence ID" value="ADI36605.1"/>
    <property type="molecule type" value="Genomic_DNA"/>
</dbReference>
<dbReference type="GO" id="GO:0005737">
    <property type="term" value="C:cytoplasm"/>
    <property type="evidence" value="ECO:0007669"/>
    <property type="project" value="UniProtKB-SubCell"/>
</dbReference>
<dbReference type="STRING" id="456320.Mvol_0948"/>
<dbReference type="PANTHER" id="PTHR42872:SF6">
    <property type="entry name" value="PROTEIN-GLUTAMATE METHYLESTERASE_PROTEIN-GLUTAMINE GLUTAMINASE"/>
    <property type="match status" value="1"/>
</dbReference>
<dbReference type="SUPFAM" id="SSF52172">
    <property type="entry name" value="CheY-like"/>
    <property type="match status" value="1"/>
</dbReference>
<dbReference type="PROSITE" id="PS50110">
    <property type="entry name" value="RESPONSE_REGULATORY"/>
    <property type="match status" value="1"/>
</dbReference>
<proteinExistence type="inferred from homology"/>
<comment type="catalytic activity">
    <reaction evidence="4 5">
        <text>[protein]-L-glutamate 5-O-methyl ester + H2O = L-glutamyl-[protein] + methanol + H(+)</text>
        <dbReference type="Rhea" id="RHEA:23236"/>
        <dbReference type="Rhea" id="RHEA-COMP:10208"/>
        <dbReference type="Rhea" id="RHEA-COMP:10311"/>
        <dbReference type="ChEBI" id="CHEBI:15377"/>
        <dbReference type="ChEBI" id="CHEBI:15378"/>
        <dbReference type="ChEBI" id="CHEBI:17790"/>
        <dbReference type="ChEBI" id="CHEBI:29973"/>
        <dbReference type="ChEBI" id="CHEBI:82795"/>
        <dbReference type="EC" id="3.1.1.61"/>
    </reaction>
</comment>
<dbReference type="Pfam" id="PF01339">
    <property type="entry name" value="CheB_methylest"/>
    <property type="match status" value="1"/>
</dbReference>
<dbReference type="Proteomes" id="UP000007722">
    <property type="component" value="Chromosome"/>
</dbReference>
<dbReference type="CDD" id="cd16432">
    <property type="entry name" value="CheB_Rec"/>
    <property type="match status" value="1"/>
</dbReference>
<comment type="domain">
    <text evidence="5">Contains a C-terminal catalytic domain, and an N-terminal region which modulates catalytic activity.</text>
</comment>
<dbReference type="GO" id="GO:0008984">
    <property type="term" value="F:protein-glutamate methylesterase activity"/>
    <property type="evidence" value="ECO:0007669"/>
    <property type="project" value="UniProtKB-UniRule"/>
</dbReference>
<evidence type="ECO:0000256" key="8">
    <source>
        <dbReference type="SAM" id="MobiDB-lite"/>
    </source>
</evidence>
<evidence type="ECO:0000256" key="2">
    <source>
        <dbReference type="ARBA" id="ARBA00022500"/>
    </source>
</evidence>
<evidence type="ECO:0000256" key="4">
    <source>
        <dbReference type="ARBA" id="ARBA00048267"/>
    </source>
</evidence>
<dbReference type="SUPFAM" id="SSF52738">
    <property type="entry name" value="Methylesterase CheB, C-terminal domain"/>
    <property type="match status" value="1"/>
</dbReference>
<comment type="similarity">
    <text evidence="5">Belongs to the CheB family.</text>
</comment>
<evidence type="ECO:0000313" key="12">
    <source>
        <dbReference type="Proteomes" id="UP000007722"/>
    </source>
</evidence>
<evidence type="ECO:0000256" key="6">
    <source>
        <dbReference type="PROSITE-ProRule" id="PRU00050"/>
    </source>
</evidence>
<feature type="region of interest" description="Disordered" evidence="8">
    <location>
        <begin position="141"/>
        <end position="161"/>
    </location>
</feature>
<dbReference type="PANTHER" id="PTHR42872">
    <property type="entry name" value="PROTEIN-GLUTAMATE METHYLESTERASE/PROTEIN-GLUTAMINE GLUTAMINASE"/>
    <property type="match status" value="1"/>
</dbReference>
<feature type="active site" evidence="5 6">
    <location>
        <position position="194"/>
    </location>
</feature>
<reference evidence="11 12" key="1">
    <citation type="submission" date="2010-05" db="EMBL/GenBank/DDBJ databases">
        <title>Complete sequence of Methanococcus voltae A3.</title>
        <authorList>
            <consortium name="US DOE Joint Genome Institute"/>
            <person name="Lucas S."/>
            <person name="Copeland A."/>
            <person name="Lapidus A."/>
            <person name="Cheng J.-F."/>
            <person name="Bruce D."/>
            <person name="Goodwin L."/>
            <person name="Pitluck S."/>
            <person name="Lowry S."/>
            <person name="Clum A."/>
            <person name="Land M."/>
            <person name="Hauser L."/>
            <person name="Kyrpides N."/>
            <person name="Mikhailova N."/>
            <person name="Whitman W.B."/>
            <person name="Woyke T."/>
        </authorList>
    </citation>
    <scope>NUCLEOTIDE SEQUENCE [LARGE SCALE GENOMIC DNA]</scope>
    <source>
        <strain evidence="12">ATCC BAA-1334 / A3</strain>
    </source>
</reference>
<dbReference type="InterPro" id="IPR001789">
    <property type="entry name" value="Sig_transdc_resp-reg_receiver"/>
</dbReference>
<feature type="active site" evidence="5 6">
    <location>
        <position position="317"/>
    </location>
</feature>
<dbReference type="InterPro" id="IPR011006">
    <property type="entry name" value="CheY-like_superfamily"/>
</dbReference>
<evidence type="ECO:0000256" key="5">
    <source>
        <dbReference type="HAMAP-Rule" id="MF_00099"/>
    </source>
</evidence>
<evidence type="ECO:0000256" key="3">
    <source>
        <dbReference type="ARBA" id="ARBA00022801"/>
    </source>
</evidence>
<feature type="modified residue" description="4-aspartylphosphate" evidence="5 7">
    <location>
        <position position="56"/>
    </location>
</feature>
<dbReference type="OrthoDB" id="2857at2157"/>
<evidence type="ECO:0000256" key="1">
    <source>
        <dbReference type="ARBA" id="ARBA00022490"/>
    </source>
</evidence>
<comment type="catalytic activity">
    <reaction evidence="5">
        <text>L-glutaminyl-[protein] + H2O = L-glutamyl-[protein] + NH4(+)</text>
        <dbReference type="Rhea" id="RHEA:16441"/>
        <dbReference type="Rhea" id="RHEA-COMP:10207"/>
        <dbReference type="Rhea" id="RHEA-COMP:10208"/>
        <dbReference type="ChEBI" id="CHEBI:15377"/>
        <dbReference type="ChEBI" id="CHEBI:28938"/>
        <dbReference type="ChEBI" id="CHEBI:29973"/>
        <dbReference type="ChEBI" id="CHEBI:30011"/>
        <dbReference type="EC" id="3.5.1.44"/>
    </reaction>
</comment>
<dbReference type="SMART" id="SM00448">
    <property type="entry name" value="REC"/>
    <property type="match status" value="1"/>
</dbReference>
<dbReference type="KEGG" id="mvo:Mvol_0948"/>
<comment type="function">
    <text evidence="5">Involved in chemotaxis. Part of a chemotaxis signal transduction system that modulates chemotaxis in response to various stimuli. Catalyzes the demethylation of specific methylglutamate residues introduced into the chemoreceptors (methyl-accepting chemotaxis proteins or MCP) by CheR. Also mediates the irreversible deamidation of specific glutamine residues to glutamic acid.</text>
</comment>
<name>D7DTZ5_METV3</name>
<dbReference type="Gene3D" id="3.40.50.2300">
    <property type="match status" value="1"/>
</dbReference>
<dbReference type="EC" id="3.1.1.61" evidence="5"/>
<dbReference type="CDD" id="cd17541">
    <property type="entry name" value="REC_CheB-like"/>
    <property type="match status" value="1"/>
</dbReference>
<evidence type="ECO:0000259" key="10">
    <source>
        <dbReference type="PROSITE" id="PS50122"/>
    </source>
</evidence>
<dbReference type="Pfam" id="PF00072">
    <property type="entry name" value="Response_reg"/>
    <property type="match status" value="1"/>
</dbReference>
<keyword evidence="3 5" id="KW-0378">Hydrolase</keyword>
<dbReference type="AlphaFoldDB" id="D7DTZ5"/>
<feature type="active site" evidence="5 6">
    <location>
        <position position="220"/>
    </location>
</feature>
<dbReference type="NCBIfam" id="NF001965">
    <property type="entry name" value="PRK00742.1"/>
    <property type="match status" value="1"/>
</dbReference>
<organism evidence="11 12">
    <name type="scientific">Methanococcus voltae (strain ATCC BAA-1334 / A3)</name>
    <dbReference type="NCBI Taxonomy" id="456320"/>
    <lineage>
        <taxon>Archaea</taxon>
        <taxon>Methanobacteriati</taxon>
        <taxon>Methanobacteriota</taxon>
        <taxon>Methanomada group</taxon>
        <taxon>Methanococci</taxon>
        <taxon>Methanococcales</taxon>
        <taxon>Methanococcaceae</taxon>
        <taxon>Methanococcus</taxon>
    </lineage>
</organism>
<protein>
    <recommendedName>
        <fullName evidence="5">Protein-glutamate methylesterase/protein-glutamine glutaminase</fullName>
        <ecNumber evidence="5">3.1.1.61</ecNumber>
        <ecNumber evidence="5">3.5.1.44</ecNumber>
    </recommendedName>
</protein>
<dbReference type="InterPro" id="IPR000673">
    <property type="entry name" value="Sig_transdc_resp-reg_Me-estase"/>
</dbReference>
<dbReference type="GO" id="GO:0000156">
    <property type="term" value="F:phosphorelay response regulator activity"/>
    <property type="evidence" value="ECO:0007669"/>
    <property type="project" value="InterPro"/>
</dbReference>
<dbReference type="EC" id="3.5.1.44" evidence="5"/>
<accession>D7DTZ5</accession>
<dbReference type="GO" id="GO:0050568">
    <property type="term" value="F:protein-glutamine glutaminase activity"/>
    <property type="evidence" value="ECO:0007669"/>
    <property type="project" value="UniProtKB-UniRule"/>
</dbReference>
<gene>
    <name evidence="5" type="primary">cheB</name>
    <name evidence="11" type="ordered locus">Mvol_0948</name>
</gene>
<keyword evidence="5 7" id="KW-0597">Phosphoprotein</keyword>
<sequence>MKKIKAIVVDDSAFMRKVVEDILNTDPEIEVVGTAKDGKEAVELTKSLKPDVITMDVEMPIMNGLEATKIIMQTCPAPILMLSAVTREGSETTLKALENGAVDFIQKPSGSISLDIREISEKITKKVKEVSKSTVRPIKLTERFQTSENSKKETNSPNLNVENKKTENTVNQNAVRNPKIDETLSKIGIMIGSSTGGPPVVSEIISRLSTDMPPIFIVQHMPAGFTRVFAERIDRISKLKVVEASNGTLVKPNHVYIAPGDTQMLLKKRGNNIYIEIDPNMPKLHGTKPTVDITAEYVANIYGNNSIGIILTGIGKDGAIGMRNIKEKGGFTIGQNKESCIVYGMPKTAYELNALNDVLPPSQIPKKIEKCVEKYTQKLGSR</sequence>
<comment type="PTM">
    <text evidence="5">Phosphorylated by CheA. Phosphorylation of the N-terminal regulatory domain activates the methylesterase activity.</text>
</comment>
<dbReference type="InParanoid" id="D7DTZ5"/>
<evidence type="ECO:0000313" key="11">
    <source>
        <dbReference type="EMBL" id="ADI36605.1"/>
    </source>
</evidence>
<dbReference type="HAMAP" id="MF_00099">
    <property type="entry name" value="CheB_chemtxs"/>
    <property type="match status" value="1"/>
</dbReference>
<dbReference type="eggNOG" id="arCOG02382">
    <property type="taxonomic scope" value="Archaea"/>
</dbReference>
<dbReference type="HOGENOM" id="CLU_000445_51_0_2"/>
<comment type="subcellular location">
    <subcellularLocation>
        <location evidence="5">Cytoplasm</location>
    </subcellularLocation>
</comment>
<dbReference type="InterPro" id="IPR035909">
    <property type="entry name" value="CheB_C"/>
</dbReference>
<feature type="domain" description="CheB-type methylesterase" evidence="10">
    <location>
        <begin position="189"/>
        <end position="375"/>
    </location>
</feature>
<dbReference type="Gene3D" id="3.40.50.180">
    <property type="entry name" value="Methylesterase CheB, C-terminal domain"/>
    <property type="match status" value="1"/>
</dbReference>
<keyword evidence="12" id="KW-1185">Reference proteome</keyword>